<name>A0AC58NAM3_CASCN</name>
<proteinExistence type="predicted"/>
<sequence length="351" mass="40065">MRWAPVLFAAVLGLAQDSGAGLHSLQYFYSAVSEPSPGVPTFVASGFVDGQLFIRFDSEKKKAESYAHWLKEEPGYFDDETKIFTNRMKIFQLSLRNVQQYYNTSVIQTASTDFPQQQAGPHTLQFTYGCELQEDSKTRGHWLYGYDGKDYLTLDMDSMQYTAASVLAYHTKQKWEAAGNSIEKDKTYLENECIVWLQKYLELAGENLNRTEHPRTRVTHHPISDHEVTLRCWALGFYPKEITLIWQLDGEDLSQEMELVETRPAGDGTFQKWAAVVVPSGEEQRYTCHVQHEGLREPLILRWDPPPLLTTPKKVVWIVAVMNAMITAGILCIVAQVRRKTDASYLPAENI</sequence>
<organism evidence="1 2">
    <name type="scientific">Castor canadensis</name>
    <name type="common">American beaver</name>
    <dbReference type="NCBI Taxonomy" id="51338"/>
    <lineage>
        <taxon>Eukaryota</taxon>
        <taxon>Metazoa</taxon>
        <taxon>Chordata</taxon>
        <taxon>Craniata</taxon>
        <taxon>Vertebrata</taxon>
        <taxon>Euteleostomi</taxon>
        <taxon>Mammalia</taxon>
        <taxon>Eutheria</taxon>
        <taxon>Euarchontoglires</taxon>
        <taxon>Glires</taxon>
        <taxon>Rodentia</taxon>
        <taxon>Castorimorpha</taxon>
        <taxon>Castoridae</taxon>
        <taxon>Castor</taxon>
    </lineage>
</organism>
<keyword evidence="1" id="KW-1185">Reference proteome</keyword>
<reference evidence="2" key="1">
    <citation type="submission" date="2025-08" db="UniProtKB">
        <authorList>
            <consortium name="RefSeq"/>
        </authorList>
    </citation>
    <scope>IDENTIFICATION</scope>
</reference>
<accession>A0AC58NAM3</accession>
<protein>
    <submittedName>
        <fullName evidence="2">HLA class I histocompatibility antigen, B alpha chain-like isoform X1</fullName>
    </submittedName>
</protein>
<gene>
    <name evidence="2" type="primary">LOC109687279</name>
</gene>
<evidence type="ECO:0000313" key="1">
    <source>
        <dbReference type="Proteomes" id="UP001732720"/>
    </source>
</evidence>
<dbReference type="RefSeq" id="XP_073938719.1">
    <property type="nucleotide sequence ID" value="XM_074082618.1"/>
</dbReference>
<dbReference type="Proteomes" id="UP001732720">
    <property type="component" value="Chromosome 8"/>
</dbReference>
<evidence type="ECO:0000313" key="2">
    <source>
        <dbReference type="RefSeq" id="XP_073938719.1"/>
    </source>
</evidence>